<evidence type="ECO:0000313" key="8">
    <source>
        <dbReference type="Proteomes" id="UP000007266"/>
    </source>
</evidence>
<evidence type="ECO:0000256" key="2">
    <source>
        <dbReference type="ARBA" id="ARBA00022884"/>
    </source>
</evidence>
<keyword evidence="3" id="KW-0539">Nucleus</keyword>
<dbReference type="EMBL" id="KQ971380">
    <property type="protein sequence ID" value="EFA12354.1"/>
    <property type="molecule type" value="Genomic_DNA"/>
</dbReference>
<dbReference type="SMART" id="SM00360">
    <property type="entry name" value="RRM"/>
    <property type="match status" value="1"/>
</dbReference>
<dbReference type="eggNOG" id="KOG4454">
    <property type="taxonomic scope" value="Eukaryota"/>
</dbReference>
<dbReference type="GO" id="GO:0003727">
    <property type="term" value="F:single-stranded RNA binding"/>
    <property type="evidence" value="ECO:0000318"/>
    <property type="project" value="GO_Central"/>
</dbReference>
<dbReference type="PANTHER" id="PTHR13798:SF11">
    <property type="entry name" value="RNA-BINDING PROTEIN 7-RELATED"/>
    <property type="match status" value="1"/>
</dbReference>
<sequence>MDDQTRTLWCGNLSEKVTEELLWELFLQVAPLERVRIPTDKSGRKTNYGFVTVKHECSVSYAVRLLDGTPLFDRRIIIKPKGQNVQQPSPGDMYRNPYQHNRPHRQTPYQRYDNHNHNHNHRPNWNNNNHRNRRRY</sequence>
<evidence type="ECO:0000256" key="1">
    <source>
        <dbReference type="ARBA" id="ARBA00004642"/>
    </source>
</evidence>
<dbReference type="InterPro" id="IPR052285">
    <property type="entry name" value="NEXT_complex_subunit"/>
</dbReference>
<evidence type="ECO:0000256" key="3">
    <source>
        <dbReference type="ARBA" id="ARBA00023242"/>
    </source>
</evidence>
<dbReference type="GO" id="GO:0005634">
    <property type="term" value="C:nucleus"/>
    <property type="evidence" value="ECO:0000318"/>
    <property type="project" value="GO_Central"/>
</dbReference>
<dbReference type="PANTHER" id="PTHR13798">
    <property type="entry name" value="RNA BINDING MOTIF RBM PROTEIN -RELATED"/>
    <property type="match status" value="1"/>
</dbReference>
<dbReference type="CDD" id="cd12336">
    <property type="entry name" value="RRM_RBM7_like"/>
    <property type="match status" value="1"/>
</dbReference>
<comment type="subcellular location">
    <subcellularLocation>
        <location evidence="1">Nucleus</location>
        <location evidence="1">Nucleoplasm</location>
    </subcellularLocation>
</comment>
<dbReference type="Proteomes" id="UP000007266">
    <property type="component" value="Linkage group 10"/>
</dbReference>
<evidence type="ECO:0000256" key="4">
    <source>
        <dbReference type="PROSITE-ProRule" id="PRU00176"/>
    </source>
</evidence>
<dbReference type="SUPFAM" id="SSF54928">
    <property type="entry name" value="RNA-binding domain, RBD"/>
    <property type="match status" value="1"/>
</dbReference>
<dbReference type="GO" id="GO:0005654">
    <property type="term" value="C:nucleoplasm"/>
    <property type="evidence" value="ECO:0007669"/>
    <property type="project" value="UniProtKB-SubCell"/>
</dbReference>
<evidence type="ECO:0000313" key="7">
    <source>
        <dbReference type="EMBL" id="EFA12354.1"/>
    </source>
</evidence>
<dbReference type="KEGG" id="tca:657144"/>
<feature type="region of interest" description="Disordered" evidence="5">
    <location>
        <begin position="79"/>
        <end position="136"/>
    </location>
</feature>
<reference evidence="7 8" key="1">
    <citation type="journal article" date="2008" name="Nature">
        <title>The genome of the model beetle and pest Tribolium castaneum.</title>
        <authorList>
            <consortium name="Tribolium Genome Sequencing Consortium"/>
            <person name="Richards S."/>
            <person name="Gibbs R.A."/>
            <person name="Weinstock G.M."/>
            <person name="Brown S.J."/>
            <person name="Denell R."/>
            <person name="Beeman R.W."/>
            <person name="Gibbs R."/>
            <person name="Beeman R.W."/>
            <person name="Brown S.J."/>
            <person name="Bucher G."/>
            <person name="Friedrich M."/>
            <person name="Grimmelikhuijzen C.J."/>
            <person name="Klingler M."/>
            <person name="Lorenzen M."/>
            <person name="Richards S."/>
            <person name="Roth S."/>
            <person name="Schroder R."/>
            <person name="Tautz D."/>
            <person name="Zdobnov E.M."/>
            <person name="Muzny D."/>
            <person name="Gibbs R.A."/>
            <person name="Weinstock G.M."/>
            <person name="Attaway T."/>
            <person name="Bell S."/>
            <person name="Buhay C.J."/>
            <person name="Chandrabose M.N."/>
            <person name="Chavez D."/>
            <person name="Clerk-Blankenburg K.P."/>
            <person name="Cree A."/>
            <person name="Dao M."/>
            <person name="Davis C."/>
            <person name="Chacko J."/>
            <person name="Dinh H."/>
            <person name="Dugan-Rocha S."/>
            <person name="Fowler G."/>
            <person name="Garner T.T."/>
            <person name="Garnes J."/>
            <person name="Gnirke A."/>
            <person name="Hawes A."/>
            <person name="Hernandez J."/>
            <person name="Hines S."/>
            <person name="Holder M."/>
            <person name="Hume J."/>
            <person name="Jhangiani S.N."/>
            <person name="Joshi V."/>
            <person name="Khan Z.M."/>
            <person name="Jackson L."/>
            <person name="Kovar C."/>
            <person name="Kowis A."/>
            <person name="Lee S."/>
            <person name="Lewis L.R."/>
            <person name="Margolis J."/>
            <person name="Morgan M."/>
            <person name="Nazareth L.V."/>
            <person name="Nguyen N."/>
            <person name="Okwuonu G."/>
            <person name="Parker D."/>
            <person name="Richards S."/>
            <person name="Ruiz S.J."/>
            <person name="Santibanez J."/>
            <person name="Savard J."/>
            <person name="Scherer S.E."/>
            <person name="Schneider B."/>
            <person name="Sodergren E."/>
            <person name="Tautz D."/>
            <person name="Vattahil S."/>
            <person name="Villasana D."/>
            <person name="White C.S."/>
            <person name="Wright R."/>
            <person name="Park Y."/>
            <person name="Beeman R.W."/>
            <person name="Lord J."/>
            <person name="Oppert B."/>
            <person name="Lorenzen M."/>
            <person name="Brown S."/>
            <person name="Wang L."/>
            <person name="Savard J."/>
            <person name="Tautz D."/>
            <person name="Richards S."/>
            <person name="Weinstock G."/>
            <person name="Gibbs R.A."/>
            <person name="Liu Y."/>
            <person name="Worley K."/>
            <person name="Weinstock G."/>
            <person name="Elsik C.G."/>
            <person name="Reese J.T."/>
            <person name="Elhaik E."/>
            <person name="Landan G."/>
            <person name="Graur D."/>
            <person name="Arensburger P."/>
            <person name="Atkinson P."/>
            <person name="Beeman R.W."/>
            <person name="Beidler J."/>
            <person name="Brown S.J."/>
            <person name="Demuth J.P."/>
            <person name="Drury D.W."/>
            <person name="Du Y.Z."/>
            <person name="Fujiwara H."/>
            <person name="Lorenzen M."/>
            <person name="Maselli V."/>
            <person name="Osanai M."/>
            <person name="Park Y."/>
            <person name="Robertson H.M."/>
            <person name="Tu Z."/>
            <person name="Wang J.J."/>
            <person name="Wang S."/>
            <person name="Richards S."/>
            <person name="Song H."/>
            <person name="Zhang L."/>
            <person name="Sodergren E."/>
            <person name="Werner D."/>
            <person name="Stanke M."/>
            <person name="Morgenstern B."/>
            <person name="Solovyev V."/>
            <person name="Kosarev P."/>
            <person name="Brown G."/>
            <person name="Chen H.C."/>
            <person name="Ermolaeva O."/>
            <person name="Hlavina W."/>
            <person name="Kapustin Y."/>
            <person name="Kiryutin B."/>
            <person name="Kitts P."/>
            <person name="Maglott D."/>
            <person name="Pruitt K."/>
            <person name="Sapojnikov V."/>
            <person name="Souvorov A."/>
            <person name="Mackey A.J."/>
            <person name="Waterhouse R.M."/>
            <person name="Wyder S."/>
            <person name="Zdobnov E.M."/>
            <person name="Zdobnov E.M."/>
            <person name="Wyder S."/>
            <person name="Kriventseva E.V."/>
            <person name="Kadowaki T."/>
            <person name="Bork P."/>
            <person name="Aranda M."/>
            <person name="Bao R."/>
            <person name="Beermann A."/>
            <person name="Berns N."/>
            <person name="Bolognesi R."/>
            <person name="Bonneton F."/>
            <person name="Bopp D."/>
            <person name="Brown S.J."/>
            <person name="Bucher G."/>
            <person name="Butts T."/>
            <person name="Chaumot A."/>
            <person name="Denell R.E."/>
            <person name="Ferrier D.E."/>
            <person name="Friedrich M."/>
            <person name="Gordon C.M."/>
            <person name="Jindra M."/>
            <person name="Klingler M."/>
            <person name="Lan Q."/>
            <person name="Lattorff H.M."/>
            <person name="Laudet V."/>
            <person name="von Levetsow C."/>
            <person name="Liu Z."/>
            <person name="Lutz R."/>
            <person name="Lynch J.A."/>
            <person name="da Fonseca R.N."/>
            <person name="Posnien N."/>
            <person name="Reuter R."/>
            <person name="Roth S."/>
            <person name="Savard J."/>
            <person name="Schinko J.B."/>
            <person name="Schmitt C."/>
            <person name="Schoppmeier M."/>
            <person name="Schroder R."/>
            <person name="Shippy T.D."/>
            <person name="Simonnet F."/>
            <person name="Marques-Souza H."/>
            <person name="Tautz D."/>
            <person name="Tomoyasu Y."/>
            <person name="Trauner J."/>
            <person name="Van der Zee M."/>
            <person name="Vervoort M."/>
            <person name="Wittkopp N."/>
            <person name="Wimmer E.A."/>
            <person name="Yang X."/>
            <person name="Jones A.K."/>
            <person name="Sattelle D.B."/>
            <person name="Ebert P.R."/>
            <person name="Nelson D."/>
            <person name="Scott J.G."/>
            <person name="Beeman R.W."/>
            <person name="Muthukrishnan S."/>
            <person name="Kramer K.J."/>
            <person name="Arakane Y."/>
            <person name="Beeman R.W."/>
            <person name="Zhu Q."/>
            <person name="Hogenkamp D."/>
            <person name="Dixit R."/>
            <person name="Oppert B."/>
            <person name="Jiang H."/>
            <person name="Zou Z."/>
            <person name="Marshall J."/>
            <person name="Elpidina E."/>
            <person name="Vinokurov K."/>
            <person name="Oppert C."/>
            <person name="Zou Z."/>
            <person name="Evans J."/>
            <person name="Lu Z."/>
            <person name="Zhao P."/>
            <person name="Sumathipala N."/>
            <person name="Altincicek B."/>
            <person name="Vilcinskas A."/>
            <person name="Williams M."/>
            <person name="Hultmark D."/>
            <person name="Hetru C."/>
            <person name="Jiang H."/>
            <person name="Grimmelikhuijzen C.J."/>
            <person name="Hauser F."/>
            <person name="Cazzamali G."/>
            <person name="Williamson M."/>
            <person name="Park Y."/>
            <person name="Li B."/>
            <person name="Tanaka Y."/>
            <person name="Predel R."/>
            <person name="Neupert S."/>
            <person name="Schachtner J."/>
            <person name="Verleyen P."/>
            <person name="Raible F."/>
            <person name="Bork P."/>
            <person name="Friedrich M."/>
            <person name="Walden K.K."/>
            <person name="Robertson H.M."/>
            <person name="Angeli S."/>
            <person name="Foret S."/>
            <person name="Bucher G."/>
            <person name="Schuetz S."/>
            <person name="Maleszka R."/>
            <person name="Wimmer E.A."/>
            <person name="Beeman R.W."/>
            <person name="Lorenzen M."/>
            <person name="Tomoyasu Y."/>
            <person name="Miller S.C."/>
            <person name="Grossmann D."/>
            <person name="Bucher G."/>
        </authorList>
    </citation>
    <scope>NUCLEOTIDE SEQUENCE [LARGE SCALE GENOMIC DNA]</scope>
    <source>
        <strain evidence="7 8">Georgia GA2</strain>
    </source>
</reference>
<protein>
    <submittedName>
        <fullName evidence="7">RNA-binding protein 7-like Protein</fullName>
    </submittedName>
</protein>
<dbReference type="InterPro" id="IPR012677">
    <property type="entry name" value="Nucleotide-bd_a/b_plait_sf"/>
</dbReference>
<organism evidence="7 8">
    <name type="scientific">Tribolium castaneum</name>
    <name type="common">Red flour beetle</name>
    <dbReference type="NCBI Taxonomy" id="7070"/>
    <lineage>
        <taxon>Eukaryota</taxon>
        <taxon>Metazoa</taxon>
        <taxon>Ecdysozoa</taxon>
        <taxon>Arthropoda</taxon>
        <taxon>Hexapoda</taxon>
        <taxon>Insecta</taxon>
        <taxon>Pterygota</taxon>
        <taxon>Neoptera</taxon>
        <taxon>Endopterygota</taxon>
        <taxon>Coleoptera</taxon>
        <taxon>Polyphaga</taxon>
        <taxon>Cucujiformia</taxon>
        <taxon>Tenebrionidae</taxon>
        <taxon>Tenebrionidae incertae sedis</taxon>
        <taxon>Tribolium</taxon>
    </lineage>
</organism>
<keyword evidence="2 4" id="KW-0694">RNA-binding</keyword>
<dbReference type="InterPro" id="IPR035979">
    <property type="entry name" value="RBD_domain_sf"/>
</dbReference>
<dbReference type="GO" id="GO:0000381">
    <property type="term" value="P:regulation of alternative mRNA splicing, via spliceosome"/>
    <property type="evidence" value="ECO:0000318"/>
    <property type="project" value="GO_Central"/>
</dbReference>
<gene>
    <name evidence="7" type="primary">AUGUSTUS-3.0.2_02059</name>
    <name evidence="7" type="ORF">TcasGA2_TC002059</name>
</gene>
<dbReference type="Gene3D" id="3.30.70.330">
    <property type="match status" value="1"/>
</dbReference>
<evidence type="ECO:0000256" key="5">
    <source>
        <dbReference type="SAM" id="MobiDB-lite"/>
    </source>
</evidence>
<dbReference type="STRING" id="7070.D7EIV9"/>
<dbReference type="Pfam" id="PF00076">
    <property type="entry name" value="RRM_1"/>
    <property type="match status" value="1"/>
</dbReference>
<reference evidence="7 8" key="2">
    <citation type="journal article" date="2010" name="Nucleic Acids Res.">
        <title>BeetleBase in 2010: revisions to provide comprehensive genomic information for Tribolium castaneum.</title>
        <authorList>
            <person name="Kim H.S."/>
            <person name="Murphy T."/>
            <person name="Xia J."/>
            <person name="Caragea D."/>
            <person name="Park Y."/>
            <person name="Beeman R.W."/>
            <person name="Lorenzen M.D."/>
            <person name="Butcher S."/>
            <person name="Manak J.R."/>
            <person name="Brown S.J."/>
        </authorList>
    </citation>
    <scope>GENOME REANNOTATION</scope>
    <source>
        <strain evidence="7 8">Georgia GA2</strain>
    </source>
</reference>
<dbReference type="HOGENOM" id="CLU_1878094_0_0_1"/>
<dbReference type="OMA" id="ASEMMNG"/>
<feature type="domain" description="RRM" evidence="6">
    <location>
        <begin position="6"/>
        <end position="83"/>
    </location>
</feature>
<dbReference type="InParanoid" id="D7EIV9"/>
<dbReference type="OrthoDB" id="407442at2759"/>
<accession>D7EIV9</accession>
<dbReference type="InterPro" id="IPR000504">
    <property type="entry name" value="RRM_dom"/>
</dbReference>
<dbReference type="PROSITE" id="PS50102">
    <property type="entry name" value="RRM"/>
    <property type="match status" value="1"/>
</dbReference>
<dbReference type="PhylomeDB" id="D7EIV9"/>
<evidence type="ECO:0000259" key="6">
    <source>
        <dbReference type="PROSITE" id="PS50102"/>
    </source>
</evidence>
<dbReference type="AlphaFoldDB" id="D7EIV9"/>
<dbReference type="FunCoup" id="D7EIV9">
    <property type="interactions" value="201"/>
</dbReference>
<keyword evidence="8" id="KW-1185">Reference proteome</keyword>
<proteinExistence type="predicted"/>
<name>D7EIV9_TRICA</name>